<dbReference type="InterPro" id="IPR020578">
    <property type="entry name" value="Aminotrans_V_PyrdxlP_BS"/>
</dbReference>
<dbReference type="CDD" id="cd01301">
    <property type="entry name" value="rDP_like"/>
    <property type="match status" value="1"/>
</dbReference>
<dbReference type="GO" id="GO:0070573">
    <property type="term" value="F:metallodipeptidase activity"/>
    <property type="evidence" value="ECO:0007669"/>
    <property type="project" value="InterPro"/>
</dbReference>
<dbReference type="GO" id="GO:0051536">
    <property type="term" value="F:iron-sulfur cluster binding"/>
    <property type="evidence" value="ECO:0007669"/>
    <property type="project" value="UniProtKB-KW"/>
</dbReference>
<dbReference type="GO" id="GO:0046872">
    <property type="term" value="F:metal ion binding"/>
    <property type="evidence" value="ECO:0007669"/>
    <property type="project" value="UniProtKB-KW"/>
</dbReference>
<dbReference type="Pfam" id="PF01244">
    <property type="entry name" value="Peptidase_M19"/>
    <property type="match status" value="2"/>
</dbReference>
<dbReference type="GO" id="GO:0006508">
    <property type="term" value="P:proteolysis"/>
    <property type="evidence" value="ECO:0007669"/>
    <property type="project" value="InterPro"/>
</dbReference>
<comment type="caution">
    <text evidence="11">The sequence shown here is derived from an EMBL/GenBank/DDBJ whole genome shotgun (WGS) entry which is preliminary data.</text>
</comment>
<dbReference type="GO" id="GO:0099128">
    <property type="term" value="C:mitochondrial [2Fe-2S] assembly complex"/>
    <property type="evidence" value="ECO:0007669"/>
    <property type="project" value="UniProtKB-ARBA"/>
</dbReference>
<evidence type="ECO:0000256" key="3">
    <source>
        <dbReference type="ARBA" id="ARBA00012239"/>
    </source>
</evidence>
<dbReference type="Gene3D" id="3.40.640.10">
    <property type="entry name" value="Type I PLP-dependent aspartate aminotransferase-like (Major domain)"/>
    <property type="match status" value="1"/>
</dbReference>
<accession>A0A8J6H9D4</accession>
<evidence type="ECO:0000256" key="8">
    <source>
        <dbReference type="ARBA" id="ARBA00023014"/>
    </source>
</evidence>
<comment type="cofactor">
    <cofactor evidence="1 9">
        <name>pyridoxal 5'-phosphate</name>
        <dbReference type="ChEBI" id="CHEBI:597326"/>
    </cofactor>
</comment>
<evidence type="ECO:0000313" key="12">
    <source>
        <dbReference type="Proteomes" id="UP000719412"/>
    </source>
</evidence>
<dbReference type="PROSITE" id="PS00869">
    <property type="entry name" value="RENAL_DIPEPTIDASE_1"/>
    <property type="match status" value="1"/>
</dbReference>
<evidence type="ECO:0000256" key="6">
    <source>
        <dbReference type="ARBA" id="ARBA00022898"/>
    </source>
</evidence>
<dbReference type="PROSITE" id="PS51365">
    <property type="entry name" value="RENAL_DIPEPTIDASE_2"/>
    <property type="match status" value="1"/>
</dbReference>
<gene>
    <name evidence="11" type="ORF">GEV33_013158</name>
</gene>
<evidence type="ECO:0000256" key="1">
    <source>
        <dbReference type="ARBA" id="ARBA00001933"/>
    </source>
</evidence>
<sequence length="852" mass="93951">MFQFWAAYVPCDSQYKDAVQLTLEQIDVIRRFTDLYHPRLTLCTSSEDKIFTLPISPPTRRVSKKKKHGGQAATRDVTKKDEELQVTIDGWGGGADIKSAYKRHQLCSLIGVEGGHSLAGSLAVLRTLYHVGVRYLTLTSTCNTPWADCSHADLPGKKPEHNGLTGFGKVKVGREPRRFFFGFRSGGVESLLQLQIRPGVRQPLELVRLLTVRPLQSSPFPPTSGISGIVQEIFSFVDWPSQSRMVLWTGSGPGARLSVVKEMNRLGMIVDLSHVSVRTMWDALEVSKAPVIFSHSSAHALCNSTRNVPDATLRKLALNKGVVMVNFYTQFLTCKDVATVADAVAHINHIREVAGVDNVGLGAGYDGINYVPQGLEDVSSYPTLFAELIGTGKWSVEDLKKLAGLNFLRVLQDVEKTRDEFKKANIPPYEDVLQPKPRKKTYSIKDEVIVGRPLYMDAQSTTSLDPRVLDAMLPYLTSYYGNPHSRTHAYGWESEAAVEKARAQIANIIGADPKEIIFTSGATESNNIAVKGVARFYGSKKKHVVTTQTEHKCVLDSCRALEAEGFKITYLPVGTNGIISLEDLDKVITPETSLVSIMTVNNEIGVKQPIADIGALCKKKKVFFHTDAAQAVGKIPIDVNAMNIDLMSISGHKVYGPKGVGVLYLRRRPRVRVEPIQSGGGQERGIRSGTVPTHLAVGMGEACAICEREMAYDHAWMEKLSQRLMSQIFGSLTHVIRNGDPVHTYPGCINLSFAFVEGESLLMALKDVALSSGSACTSASLEPSYVLRAIGADEDLAHSSIRFGFGRFTTMEEVDYTAKRCIQHVERLREMSPLWEMVQEGVDIKSIQWSQH</sequence>
<keyword evidence="6" id="KW-0663">Pyridoxal phosphate</keyword>
<dbReference type="FunFam" id="3.40.640.10:FF:000003">
    <property type="entry name" value="Cysteine desulfurase IscS"/>
    <property type="match status" value="1"/>
</dbReference>
<dbReference type="PANTHER" id="PTHR11601:SF34">
    <property type="entry name" value="CYSTEINE DESULFURASE"/>
    <property type="match status" value="1"/>
</dbReference>
<organism evidence="11 12">
    <name type="scientific">Tenebrio molitor</name>
    <name type="common">Yellow mealworm beetle</name>
    <dbReference type="NCBI Taxonomy" id="7067"/>
    <lineage>
        <taxon>Eukaryota</taxon>
        <taxon>Metazoa</taxon>
        <taxon>Ecdysozoa</taxon>
        <taxon>Arthropoda</taxon>
        <taxon>Hexapoda</taxon>
        <taxon>Insecta</taxon>
        <taxon>Pterygota</taxon>
        <taxon>Neoptera</taxon>
        <taxon>Endopterygota</taxon>
        <taxon>Coleoptera</taxon>
        <taxon>Polyphaga</taxon>
        <taxon>Cucujiformia</taxon>
        <taxon>Tenebrionidae</taxon>
        <taxon>Tenebrio</taxon>
    </lineage>
</organism>
<reference evidence="11" key="2">
    <citation type="submission" date="2021-08" db="EMBL/GenBank/DDBJ databases">
        <authorList>
            <person name="Eriksson T."/>
        </authorList>
    </citation>
    <scope>NUCLEOTIDE SEQUENCE</scope>
    <source>
        <strain evidence="11">Stoneville</strain>
        <tissue evidence="11">Whole head</tissue>
    </source>
</reference>
<dbReference type="PANTHER" id="PTHR11601">
    <property type="entry name" value="CYSTEINE DESULFURYLASE FAMILY MEMBER"/>
    <property type="match status" value="1"/>
</dbReference>
<evidence type="ECO:0000256" key="5">
    <source>
        <dbReference type="ARBA" id="ARBA00022723"/>
    </source>
</evidence>
<dbReference type="GO" id="GO:0005634">
    <property type="term" value="C:nucleus"/>
    <property type="evidence" value="ECO:0007669"/>
    <property type="project" value="TreeGrafter"/>
</dbReference>
<dbReference type="InterPro" id="IPR010240">
    <property type="entry name" value="Cys_deSase_IscS"/>
</dbReference>
<evidence type="ECO:0000313" key="11">
    <source>
        <dbReference type="EMBL" id="KAH0809643.1"/>
    </source>
</evidence>
<dbReference type="EMBL" id="JABDTM020028008">
    <property type="protein sequence ID" value="KAH0809643.1"/>
    <property type="molecule type" value="Genomic_DNA"/>
</dbReference>
<dbReference type="HAMAP" id="MF_00331">
    <property type="entry name" value="Cys_desulf_IscS"/>
    <property type="match status" value="1"/>
</dbReference>
<evidence type="ECO:0000256" key="2">
    <source>
        <dbReference type="ARBA" id="ARBA00006490"/>
    </source>
</evidence>
<feature type="domain" description="Aminotransferase class V" evidence="10">
    <location>
        <begin position="455"/>
        <end position="816"/>
    </location>
</feature>
<dbReference type="SUPFAM" id="SSF51556">
    <property type="entry name" value="Metallo-dependent hydrolases"/>
    <property type="match status" value="3"/>
</dbReference>
<evidence type="ECO:0000256" key="7">
    <source>
        <dbReference type="ARBA" id="ARBA00023004"/>
    </source>
</evidence>
<dbReference type="NCBIfam" id="NF010611">
    <property type="entry name" value="PRK14012.1"/>
    <property type="match status" value="1"/>
</dbReference>
<evidence type="ECO:0000259" key="10">
    <source>
        <dbReference type="Pfam" id="PF00266"/>
    </source>
</evidence>
<dbReference type="Proteomes" id="UP000719412">
    <property type="component" value="Unassembled WGS sequence"/>
</dbReference>
<keyword evidence="12" id="KW-1185">Reference proteome</keyword>
<dbReference type="InterPro" id="IPR015424">
    <property type="entry name" value="PyrdxlP-dep_Trfase"/>
</dbReference>
<keyword evidence="8" id="KW-0411">Iron-sulfur</keyword>
<reference evidence="11" key="1">
    <citation type="journal article" date="2020" name="J Insects Food Feed">
        <title>The yellow mealworm (Tenebrio molitor) genome: a resource for the emerging insects as food and feed industry.</title>
        <authorList>
            <person name="Eriksson T."/>
            <person name="Andere A."/>
            <person name="Kelstrup H."/>
            <person name="Emery V."/>
            <person name="Picard C."/>
        </authorList>
    </citation>
    <scope>NUCLEOTIDE SEQUENCE</scope>
    <source>
        <strain evidence="11">Stoneville</strain>
        <tissue evidence="11">Whole head</tissue>
    </source>
</reference>
<evidence type="ECO:0000256" key="9">
    <source>
        <dbReference type="RuleBase" id="RU004504"/>
    </source>
</evidence>
<comment type="similarity">
    <text evidence="2">Belongs to the class-V pyridoxal-phosphate-dependent aminotransferase family. NifS/IscS subfamily.</text>
</comment>
<dbReference type="Gene3D" id="3.20.20.140">
    <property type="entry name" value="Metal-dependent hydrolases"/>
    <property type="match status" value="2"/>
</dbReference>
<dbReference type="Pfam" id="PF00266">
    <property type="entry name" value="Aminotran_5"/>
    <property type="match status" value="1"/>
</dbReference>
<dbReference type="InterPro" id="IPR015421">
    <property type="entry name" value="PyrdxlP-dep_Trfase_major"/>
</dbReference>
<proteinExistence type="inferred from homology"/>
<keyword evidence="4" id="KW-0808">Transferase</keyword>
<dbReference type="InterPro" id="IPR000180">
    <property type="entry name" value="Dipep_AS"/>
</dbReference>
<dbReference type="GO" id="GO:0044571">
    <property type="term" value="P:[2Fe-2S] cluster assembly"/>
    <property type="evidence" value="ECO:0007669"/>
    <property type="project" value="InterPro"/>
</dbReference>
<dbReference type="GO" id="GO:0030170">
    <property type="term" value="F:pyridoxal phosphate binding"/>
    <property type="evidence" value="ECO:0007669"/>
    <property type="project" value="InterPro"/>
</dbReference>
<dbReference type="Gene3D" id="3.90.1150.10">
    <property type="entry name" value="Aspartate Aminotransferase, domain 1"/>
    <property type="match status" value="1"/>
</dbReference>
<name>A0A8J6H9D4_TENMO</name>
<evidence type="ECO:0000256" key="4">
    <source>
        <dbReference type="ARBA" id="ARBA00022679"/>
    </source>
</evidence>
<dbReference type="InterPro" id="IPR000192">
    <property type="entry name" value="Aminotrans_V_dom"/>
</dbReference>
<protein>
    <recommendedName>
        <fullName evidence="3">cysteine desulfurase</fullName>
        <ecNumber evidence="3">2.8.1.7</ecNumber>
    </recommendedName>
</protein>
<dbReference type="AlphaFoldDB" id="A0A8J6H9D4"/>
<dbReference type="InterPro" id="IPR032466">
    <property type="entry name" value="Metal_Hydrolase"/>
</dbReference>
<keyword evidence="7" id="KW-0408">Iron</keyword>
<dbReference type="SUPFAM" id="SSF53383">
    <property type="entry name" value="PLP-dependent transferases"/>
    <property type="match status" value="1"/>
</dbReference>
<dbReference type="EC" id="2.8.1.7" evidence="3"/>
<keyword evidence="5" id="KW-0479">Metal-binding</keyword>
<dbReference type="InterPro" id="IPR015422">
    <property type="entry name" value="PyrdxlP-dep_Trfase_small"/>
</dbReference>
<dbReference type="GO" id="GO:0031071">
    <property type="term" value="F:cysteine desulfurase activity"/>
    <property type="evidence" value="ECO:0007669"/>
    <property type="project" value="UniProtKB-EC"/>
</dbReference>
<dbReference type="InterPro" id="IPR008257">
    <property type="entry name" value="Pept_M19"/>
</dbReference>
<dbReference type="PROSITE" id="PS00595">
    <property type="entry name" value="AA_TRANSFER_CLASS_5"/>
    <property type="match status" value="1"/>
</dbReference>
<dbReference type="FunFam" id="3.90.1150.10:FF:000002">
    <property type="entry name" value="Cysteine desulfurase IscS"/>
    <property type="match status" value="1"/>
</dbReference>